<feature type="domain" description="DnaB/C C-terminal" evidence="3">
    <location>
        <begin position="167"/>
        <end position="234"/>
    </location>
</feature>
<dbReference type="NCBIfam" id="TIGR01446">
    <property type="entry name" value="DnaD_dom"/>
    <property type="match status" value="1"/>
</dbReference>
<organism evidence="4 5">
    <name type="scientific">Enterococcus cecorum</name>
    <dbReference type="NCBI Taxonomy" id="44008"/>
    <lineage>
        <taxon>Bacteria</taxon>
        <taxon>Bacillati</taxon>
        <taxon>Bacillota</taxon>
        <taxon>Bacilli</taxon>
        <taxon>Lactobacillales</taxon>
        <taxon>Enterococcaceae</taxon>
        <taxon>Enterococcus</taxon>
    </lineage>
</organism>
<feature type="region of interest" description="Disordered" evidence="2">
    <location>
        <begin position="240"/>
        <end position="278"/>
    </location>
</feature>
<evidence type="ECO:0000259" key="3">
    <source>
        <dbReference type="Pfam" id="PF07261"/>
    </source>
</evidence>
<reference evidence="4" key="1">
    <citation type="submission" date="2023-03" db="EMBL/GenBank/DDBJ databases">
        <authorList>
            <person name="Shen W."/>
            <person name="Cai J."/>
        </authorList>
    </citation>
    <scope>NUCLEOTIDE SEQUENCE</scope>
    <source>
        <strain evidence="4">B245-2</strain>
    </source>
</reference>
<dbReference type="InterPro" id="IPR053162">
    <property type="entry name" value="DnaD"/>
</dbReference>
<accession>A0AAW8TP16</accession>
<dbReference type="Pfam" id="PF07261">
    <property type="entry name" value="DnaB_2"/>
    <property type="match status" value="1"/>
</dbReference>
<dbReference type="InterPro" id="IPR034829">
    <property type="entry name" value="DnaD-like_sf"/>
</dbReference>
<evidence type="ECO:0000313" key="4">
    <source>
        <dbReference type="EMBL" id="MDT2797141.1"/>
    </source>
</evidence>
<name>A0AAW8TP16_9ENTE</name>
<feature type="region of interest" description="Disordered" evidence="2">
    <location>
        <begin position="114"/>
        <end position="134"/>
    </location>
</feature>
<evidence type="ECO:0000256" key="2">
    <source>
        <dbReference type="SAM" id="MobiDB-lite"/>
    </source>
</evidence>
<dbReference type="RefSeq" id="WP_311897816.1">
    <property type="nucleotide sequence ID" value="NZ_JARQBI010000017.1"/>
</dbReference>
<dbReference type="Gene3D" id="1.10.10.630">
    <property type="entry name" value="DnaD domain-like"/>
    <property type="match status" value="1"/>
</dbReference>
<dbReference type="EMBL" id="JARQBI010000017">
    <property type="protein sequence ID" value="MDT2797141.1"/>
    <property type="molecule type" value="Genomic_DNA"/>
</dbReference>
<evidence type="ECO:0000313" key="5">
    <source>
        <dbReference type="Proteomes" id="UP001255696"/>
    </source>
</evidence>
<proteinExistence type="inferred from homology"/>
<feature type="compositionally biased region" description="Basic and acidic residues" evidence="2">
    <location>
        <begin position="255"/>
        <end position="265"/>
    </location>
</feature>
<dbReference type="SUPFAM" id="SSF158499">
    <property type="entry name" value="DnaD domain-like"/>
    <property type="match status" value="1"/>
</dbReference>
<dbReference type="InterPro" id="IPR006343">
    <property type="entry name" value="DnaB/C_C"/>
</dbReference>
<comment type="similarity">
    <text evidence="1">Belongs to the DnaB/DnaD family.</text>
</comment>
<dbReference type="PANTHER" id="PTHR37293">
    <property type="entry name" value="PHAGE REPLICATION PROTEIN-RELATED"/>
    <property type="match status" value="1"/>
</dbReference>
<sequence length="295" mass="33668">MSDRGGWIVLHRKLLDKPIWFESTAEQKVILITLLLMANHAEKEWEWQGQKYVAKPGQFVTSLPKIVEACGNGISIKNVRTALKRFEKYGFLADKSTNKNRLITINNWAFYQDKPDEHGRQTGSQVADNRQATGRRVASNNNDKQINNVTNNVVVDKQVDPISKVIRTYEQVFGLANAINIQTIQYWCQDLSPELVIKALEITSSNNARSFKYTEAILRSWEKQGIQTIEDVEALEKQREVQRQEKPKTHSYGNRRIEEVPDHFKNPPQETHNPESVESARNALNQLLGGSSVGN</sequence>
<dbReference type="Proteomes" id="UP001255696">
    <property type="component" value="Unassembled WGS sequence"/>
</dbReference>
<feature type="compositionally biased region" description="Polar residues" evidence="2">
    <location>
        <begin position="121"/>
        <end position="134"/>
    </location>
</feature>
<gene>
    <name evidence="4" type="ORF">P7H47_07790</name>
</gene>
<comment type="caution">
    <text evidence="4">The sequence shown here is derived from an EMBL/GenBank/DDBJ whole genome shotgun (WGS) entry which is preliminary data.</text>
</comment>
<evidence type="ECO:0000256" key="1">
    <source>
        <dbReference type="ARBA" id="ARBA00093462"/>
    </source>
</evidence>
<dbReference type="PANTHER" id="PTHR37293:SF5">
    <property type="entry name" value="DNA REPLICATION PROTEIN"/>
    <property type="match status" value="1"/>
</dbReference>
<dbReference type="AlphaFoldDB" id="A0AAW8TP16"/>
<protein>
    <submittedName>
        <fullName evidence="4">DnaD domain protein</fullName>
    </submittedName>
</protein>